<protein>
    <submittedName>
        <fullName evidence="2">Phosphoglycerate mutase</fullName>
    </submittedName>
</protein>
<proteinExistence type="predicted"/>
<comment type="caution">
    <text evidence="2">The sequence shown here is derived from an EMBL/GenBank/DDBJ whole genome shotgun (WGS) entry which is preliminary data.</text>
</comment>
<evidence type="ECO:0000256" key="1">
    <source>
        <dbReference type="ARBA" id="ARBA00022801"/>
    </source>
</evidence>
<dbReference type="InterPro" id="IPR013078">
    <property type="entry name" value="His_Pase_superF_clade-1"/>
</dbReference>
<name>A0ABQ6IME9_9MICO</name>
<dbReference type="PANTHER" id="PTHR20935">
    <property type="entry name" value="PHOSPHOGLYCERATE MUTASE-RELATED"/>
    <property type="match status" value="1"/>
</dbReference>
<dbReference type="Proteomes" id="UP001157126">
    <property type="component" value="Unassembled WGS sequence"/>
</dbReference>
<dbReference type="RefSeq" id="WP_284303093.1">
    <property type="nucleotide sequence ID" value="NZ_BSUO01000001.1"/>
</dbReference>
<gene>
    <name evidence="2" type="ORF">GCM10025883_11600</name>
</gene>
<dbReference type="CDD" id="cd07067">
    <property type="entry name" value="HP_PGM_like"/>
    <property type="match status" value="1"/>
</dbReference>
<accession>A0ABQ6IME9</accession>
<dbReference type="Gene3D" id="3.40.50.1240">
    <property type="entry name" value="Phosphoglycerate mutase-like"/>
    <property type="match status" value="1"/>
</dbReference>
<reference evidence="3" key="1">
    <citation type="journal article" date="2019" name="Int. J. Syst. Evol. Microbiol.">
        <title>The Global Catalogue of Microorganisms (GCM) 10K type strain sequencing project: providing services to taxonomists for standard genome sequencing and annotation.</title>
        <authorList>
            <consortium name="The Broad Institute Genomics Platform"/>
            <consortium name="The Broad Institute Genome Sequencing Center for Infectious Disease"/>
            <person name="Wu L."/>
            <person name="Ma J."/>
        </authorList>
    </citation>
    <scope>NUCLEOTIDE SEQUENCE [LARGE SCALE GENOMIC DNA]</scope>
    <source>
        <strain evidence="3">NBRC 113072</strain>
    </source>
</reference>
<keyword evidence="3" id="KW-1185">Reference proteome</keyword>
<dbReference type="PANTHER" id="PTHR20935:SF0">
    <property type="entry name" value="SERINE_THREONINE-PROTEIN PHOSPHATASE PGAM5, MITOCHONDRIAL"/>
    <property type="match status" value="1"/>
</dbReference>
<dbReference type="InterPro" id="IPR029033">
    <property type="entry name" value="His_PPase_superfam"/>
</dbReference>
<evidence type="ECO:0000313" key="3">
    <source>
        <dbReference type="Proteomes" id="UP001157126"/>
    </source>
</evidence>
<organism evidence="2 3">
    <name type="scientific">Mobilicoccus caccae</name>
    <dbReference type="NCBI Taxonomy" id="1859295"/>
    <lineage>
        <taxon>Bacteria</taxon>
        <taxon>Bacillati</taxon>
        <taxon>Actinomycetota</taxon>
        <taxon>Actinomycetes</taxon>
        <taxon>Micrococcales</taxon>
        <taxon>Dermatophilaceae</taxon>
        <taxon>Mobilicoccus</taxon>
    </lineage>
</organism>
<dbReference type="EMBL" id="BSUO01000001">
    <property type="protein sequence ID" value="GMA39115.1"/>
    <property type="molecule type" value="Genomic_DNA"/>
</dbReference>
<dbReference type="InterPro" id="IPR051021">
    <property type="entry name" value="Mito_Ser/Thr_phosphatase"/>
</dbReference>
<dbReference type="Pfam" id="PF00300">
    <property type="entry name" value="His_Phos_1"/>
    <property type="match status" value="1"/>
</dbReference>
<keyword evidence="1" id="KW-0378">Hydrolase</keyword>
<evidence type="ECO:0000313" key="2">
    <source>
        <dbReference type="EMBL" id="GMA39115.1"/>
    </source>
</evidence>
<sequence>MRHGAADALGTLTDEGREQSRRLGLRLAEVPFDAIWHSPLPRAVESAEIIARRHPGVLLDEAPELVDHIPHVPPATARSGAWVGFFDGYSTREAEAGARTAASSVRRFAHSPGPGRRSTRELLVTHAYPVAWLVRHVLGAPPAAWMSLAGIANTGLTIVDLPEGELASIRCVNDVSHLDAPDPTPLPG</sequence>
<dbReference type="SUPFAM" id="SSF53254">
    <property type="entry name" value="Phosphoglycerate mutase-like"/>
    <property type="match status" value="1"/>
</dbReference>